<dbReference type="Gene3D" id="3.40.50.300">
    <property type="entry name" value="P-loop containing nucleotide triphosphate hydrolases"/>
    <property type="match status" value="1"/>
</dbReference>
<gene>
    <name evidence="3" type="ORF">FOVG_18860</name>
</gene>
<dbReference type="OrthoDB" id="538223at2759"/>
<dbReference type="HOGENOM" id="CLU_000288_6_21_1"/>
<dbReference type="PANTHER" id="PTHR10039">
    <property type="entry name" value="AMELOGENIN"/>
    <property type="match status" value="1"/>
</dbReference>
<reference evidence="3" key="1">
    <citation type="submission" date="2011-10" db="EMBL/GenBank/DDBJ databases">
        <title>The Genome Sequence of Fusarium oxysporum HDV247.</title>
        <authorList>
            <consortium name="The Broad Institute Genome Sequencing Platform"/>
            <person name="Ma L.-J."/>
            <person name="Gale L.R."/>
            <person name="Schwartz D.C."/>
            <person name="Zhou S."/>
            <person name="Corby-Kistler H."/>
            <person name="Young S.K."/>
            <person name="Zeng Q."/>
            <person name="Gargeya S."/>
            <person name="Fitzgerald M."/>
            <person name="Haas B."/>
            <person name="Abouelleil A."/>
            <person name="Alvarado L."/>
            <person name="Arachchi H.M."/>
            <person name="Berlin A."/>
            <person name="Brown A."/>
            <person name="Chapman S.B."/>
            <person name="Chen Z."/>
            <person name="Dunbar C."/>
            <person name="Freedman E."/>
            <person name="Gearin G."/>
            <person name="Goldberg J."/>
            <person name="Griggs A."/>
            <person name="Gujja S."/>
            <person name="Heiman D."/>
            <person name="Howarth C."/>
            <person name="Larson L."/>
            <person name="Lui A."/>
            <person name="MacDonald P.J.P."/>
            <person name="Montmayeur A."/>
            <person name="Murphy C."/>
            <person name="Neiman D."/>
            <person name="Pearson M."/>
            <person name="Priest M."/>
            <person name="Roberts A."/>
            <person name="Saif S."/>
            <person name="Shea T."/>
            <person name="Shenoy N."/>
            <person name="Sisk P."/>
            <person name="Stolte C."/>
            <person name="Sykes S."/>
            <person name="Wortman J."/>
            <person name="Nusbaum C."/>
            <person name="Birren B."/>
        </authorList>
    </citation>
    <scope>NUCLEOTIDE SEQUENCE [LARGE SCALE GENOMIC DNA]</scope>
    <source>
        <strain evidence="3">HDV247</strain>
    </source>
</reference>
<dbReference type="InterPro" id="IPR027417">
    <property type="entry name" value="P-loop_NTPase"/>
</dbReference>
<feature type="domain" description="NACHT" evidence="2">
    <location>
        <begin position="90"/>
        <end position="232"/>
    </location>
</feature>
<reference evidence="3" key="2">
    <citation type="submission" date="2012-05" db="EMBL/GenBank/DDBJ databases">
        <title>Annotation of the Genome Sequence of Fusarium oxysporum HDV247.</title>
        <authorList>
            <consortium name="The Broad Institute Genomics Platform"/>
            <person name="Ma L.-J."/>
            <person name="Corby-Kistler H."/>
            <person name="Broz K."/>
            <person name="Gale L.R."/>
            <person name="Jonkers W."/>
            <person name="O'Donnell K."/>
            <person name="Ploetz R."/>
            <person name="Steinberg C."/>
            <person name="Schwartz D.C."/>
            <person name="VanEtten H."/>
            <person name="Zhou S."/>
            <person name="Young S.K."/>
            <person name="Zeng Q."/>
            <person name="Gargeya S."/>
            <person name="Fitzgerald M."/>
            <person name="Abouelleil A."/>
            <person name="Alvarado L."/>
            <person name="Chapman S.B."/>
            <person name="Gainer-Dewar J."/>
            <person name="Goldberg J."/>
            <person name="Griggs A."/>
            <person name="Gujja S."/>
            <person name="Hansen M."/>
            <person name="Howarth C."/>
            <person name="Imamovic A."/>
            <person name="Ireland A."/>
            <person name="Larimer J."/>
            <person name="McCowan C."/>
            <person name="Murphy C."/>
            <person name="Pearson M."/>
            <person name="Poon T.W."/>
            <person name="Priest M."/>
            <person name="Roberts A."/>
            <person name="Saif S."/>
            <person name="Shea T."/>
            <person name="Sykes S."/>
            <person name="Wortman J."/>
            <person name="Nusbaum C."/>
            <person name="Birren B."/>
        </authorList>
    </citation>
    <scope>NUCLEOTIDE SEQUENCE</scope>
    <source>
        <strain evidence="3">HDV247</strain>
    </source>
</reference>
<name>W9NAJ2_FUSOX</name>
<dbReference type="PANTHER" id="PTHR10039:SF14">
    <property type="entry name" value="NACHT DOMAIN-CONTAINING PROTEIN"/>
    <property type="match status" value="1"/>
</dbReference>
<dbReference type="EMBL" id="JH651091">
    <property type="protein sequence ID" value="EXA29669.1"/>
    <property type="molecule type" value="Genomic_DNA"/>
</dbReference>
<evidence type="ECO:0000259" key="2">
    <source>
        <dbReference type="PROSITE" id="PS50837"/>
    </source>
</evidence>
<dbReference type="InterPro" id="IPR056884">
    <property type="entry name" value="NPHP3-like_N"/>
</dbReference>
<organism evidence="3">
    <name type="scientific">Fusarium oxysporum f. sp. pisi HDV247</name>
    <dbReference type="NCBI Taxonomy" id="1080344"/>
    <lineage>
        <taxon>Eukaryota</taxon>
        <taxon>Fungi</taxon>
        <taxon>Dikarya</taxon>
        <taxon>Ascomycota</taxon>
        <taxon>Pezizomycotina</taxon>
        <taxon>Sordariomycetes</taxon>
        <taxon>Hypocreomycetidae</taxon>
        <taxon>Hypocreales</taxon>
        <taxon>Nectriaceae</taxon>
        <taxon>Fusarium</taxon>
        <taxon>Fusarium oxysporum species complex</taxon>
    </lineage>
</organism>
<dbReference type="PROSITE" id="PS50837">
    <property type="entry name" value="NACHT"/>
    <property type="match status" value="1"/>
</dbReference>
<accession>W9NAJ2</accession>
<dbReference type="AlphaFoldDB" id="W9NAJ2"/>
<proteinExistence type="predicted"/>
<evidence type="ECO:0000256" key="1">
    <source>
        <dbReference type="ARBA" id="ARBA00022737"/>
    </source>
</evidence>
<dbReference type="Pfam" id="PF24883">
    <property type="entry name" value="NPHP3_N"/>
    <property type="match status" value="1"/>
</dbReference>
<dbReference type="Proteomes" id="UP000030751">
    <property type="component" value="Unassembled WGS sequence"/>
</dbReference>
<evidence type="ECO:0000313" key="3">
    <source>
        <dbReference type="EMBL" id="EXA29669.1"/>
    </source>
</evidence>
<keyword evidence="1" id="KW-0677">Repeat</keyword>
<protein>
    <recommendedName>
        <fullName evidence="2">NACHT domain-containing protein</fullName>
    </recommendedName>
</protein>
<sequence length="654" mass="73583">MANTDGINAYGKVANLAAHDVNIREQNINFGGSADQGKKFPDCLKHLYVTDPRADKERIQDTNGGLLRESYRWILDNSDFQRFRDDPQSRLLWIKGDPGKGKTMLLCGIIDELEKQTPNLVSYFFCQGTNSSLNNATAVLRGLIFLLAIQQPSHDSLLRKEYEHSGRKLFEDGNAFFALSKILSGMLGDPSLAGAYIVIDALDECEIGLQQLLKLVVQITSVSRVKWVVSSRNKHDIEQQMKPIDSKTRLSLELKANAEHVSHAVGTYIDDRVSQLESLQNDGSLRDRVRRILRQKAGDTFLWAALVVQELKTVESWDVLDVLEEMPMGLEELYARMMKQIQQLKRRHPEYCRLVLSAATLAYRPLHILELSVLSGLPKDISGHSERVQTIIRMCGSFLTMRDDQVYIVHQSAKDYLSGMGAPIPPSDHAQADHKKFLTSLEATTIVFPSGRAQGHRNIFLRSVEAMSKTLKRDIYGLRDPGFSIDNLKIPSPDPLASVRYSCVYWIDHLCEVSNNYSESQGDLRDGGAVHEFLQGHLLYWIEALGLCGATSDAVFAVAKLERLLKTVSSESRLLSLTLDAHRFLLHNGLGIKNTPLQTYVSALLFSPTCSLTRKLFRKLEPEWVLTGPTVDERWSPLVKTLEGHGDWDRTTRP</sequence>
<dbReference type="InterPro" id="IPR007111">
    <property type="entry name" value="NACHT_NTPase"/>
</dbReference>
<dbReference type="SUPFAM" id="SSF52540">
    <property type="entry name" value="P-loop containing nucleoside triphosphate hydrolases"/>
    <property type="match status" value="1"/>
</dbReference>